<dbReference type="PANTHER" id="PTHR24223:SF399">
    <property type="entry name" value="ABC TRANSPORTER ATNG"/>
    <property type="match status" value="1"/>
</dbReference>
<feature type="domain" description="ABC transmembrane type-1" evidence="13">
    <location>
        <begin position="280"/>
        <end position="558"/>
    </location>
</feature>
<evidence type="ECO:0000313" key="15">
    <source>
        <dbReference type="Proteomes" id="UP000184188"/>
    </source>
</evidence>
<dbReference type="CDD" id="cd18579">
    <property type="entry name" value="ABC_6TM_ABCC_D1"/>
    <property type="match status" value="1"/>
</dbReference>
<feature type="transmembrane region" description="Helical" evidence="11">
    <location>
        <begin position="936"/>
        <end position="956"/>
    </location>
</feature>
<dbReference type="GO" id="GO:0005886">
    <property type="term" value="C:plasma membrane"/>
    <property type="evidence" value="ECO:0007669"/>
    <property type="project" value="UniProtKB-SubCell"/>
</dbReference>
<evidence type="ECO:0000256" key="6">
    <source>
        <dbReference type="ARBA" id="ARBA00022741"/>
    </source>
</evidence>
<dbReference type="InterPro" id="IPR044726">
    <property type="entry name" value="ABCC_6TM_D2"/>
</dbReference>
<comment type="similarity">
    <text evidence="2">Belongs to the ABC transporter superfamily. ABCC family. Conjugate transporter (TC 3.A.1.208) subfamily.</text>
</comment>
<evidence type="ECO:0000256" key="2">
    <source>
        <dbReference type="ARBA" id="ARBA00009726"/>
    </source>
</evidence>
<dbReference type="GO" id="GO:0005524">
    <property type="term" value="F:ATP binding"/>
    <property type="evidence" value="ECO:0007669"/>
    <property type="project" value="UniProtKB-KW"/>
</dbReference>
<feature type="transmembrane region" description="Helical" evidence="11">
    <location>
        <begin position="311"/>
        <end position="333"/>
    </location>
</feature>
<dbReference type="GeneID" id="34610226"/>
<feature type="transmembrane region" description="Helical" evidence="11">
    <location>
        <begin position="76"/>
        <end position="93"/>
    </location>
</feature>
<dbReference type="FunFam" id="3.40.50.300:FF:000838">
    <property type="entry name" value="ABC multidrug transporter (Eurofung)"/>
    <property type="match status" value="1"/>
</dbReference>
<dbReference type="PANTHER" id="PTHR24223">
    <property type="entry name" value="ATP-BINDING CASSETTE SUB-FAMILY C"/>
    <property type="match status" value="1"/>
</dbReference>
<dbReference type="Pfam" id="PF24357">
    <property type="entry name" value="TMD0_ABC"/>
    <property type="match status" value="1"/>
</dbReference>
<evidence type="ECO:0000256" key="7">
    <source>
        <dbReference type="ARBA" id="ARBA00022840"/>
    </source>
</evidence>
<protein>
    <recommendedName>
        <fullName evidence="16">ABC transporter</fullName>
    </recommendedName>
</protein>
<evidence type="ECO:0000256" key="9">
    <source>
        <dbReference type="ARBA" id="ARBA00023136"/>
    </source>
</evidence>
<evidence type="ECO:0000256" key="8">
    <source>
        <dbReference type="ARBA" id="ARBA00022989"/>
    </source>
</evidence>
<feature type="domain" description="ABC transmembrane type-1" evidence="13">
    <location>
        <begin position="904"/>
        <end position="1180"/>
    </location>
</feature>
<keyword evidence="5 11" id="KW-0812">Transmembrane</keyword>
<dbReference type="InterPro" id="IPR017871">
    <property type="entry name" value="ABC_transporter-like_CS"/>
</dbReference>
<dbReference type="Gene3D" id="1.20.1560.10">
    <property type="entry name" value="ABC transporter type 1, transmembrane domain"/>
    <property type="match status" value="2"/>
</dbReference>
<evidence type="ECO:0000256" key="5">
    <source>
        <dbReference type="ARBA" id="ARBA00022692"/>
    </source>
</evidence>
<evidence type="ECO:0000259" key="12">
    <source>
        <dbReference type="PROSITE" id="PS50893"/>
    </source>
</evidence>
<dbReference type="PROSITE" id="PS50929">
    <property type="entry name" value="ABC_TM1F"/>
    <property type="match status" value="2"/>
</dbReference>
<evidence type="ECO:0000256" key="3">
    <source>
        <dbReference type="ARBA" id="ARBA00022448"/>
    </source>
</evidence>
<feature type="domain" description="ABC transporter" evidence="12">
    <location>
        <begin position="617"/>
        <end position="843"/>
    </location>
</feature>
<dbReference type="Pfam" id="PF00005">
    <property type="entry name" value="ABC_tran"/>
    <property type="match status" value="2"/>
</dbReference>
<keyword evidence="4" id="KW-1003">Cell membrane</keyword>
<keyword evidence="6" id="KW-0547">Nucleotide-binding</keyword>
<dbReference type="SMART" id="SM00382">
    <property type="entry name" value="AAA"/>
    <property type="match status" value="2"/>
</dbReference>
<dbReference type="InterPro" id="IPR044746">
    <property type="entry name" value="ABCC_6TM_D1"/>
</dbReference>
<organism evidence="14 15">
    <name type="scientific">Penicilliopsis zonata CBS 506.65</name>
    <dbReference type="NCBI Taxonomy" id="1073090"/>
    <lineage>
        <taxon>Eukaryota</taxon>
        <taxon>Fungi</taxon>
        <taxon>Dikarya</taxon>
        <taxon>Ascomycota</taxon>
        <taxon>Pezizomycotina</taxon>
        <taxon>Eurotiomycetes</taxon>
        <taxon>Eurotiomycetidae</taxon>
        <taxon>Eurotiales</taxon>
        <taxon>Aspergillaceae</taxon>
        <taxon>Penicilliopsis</taxon>
    </lineage>
</organism>
<keyword evidence="9 11" id="KW-0472">Membrane</keyword>
<dbReference type="PROSITE" id="PS50893">
    <property type="entry name" value="ABC_TRANSPORTER_2"/>
    <property type="match status" value="2"/>
</dbReference>
<dbReference type="GO" id="GO:0140359">
    <property type="term" value="F:ABC-type transporter activity"/>
    <property type="evidence" value="ECO:0007669"/>
    <property type="project" value="InterPro"/>
</dbReference>
<feature type="transmembrane region" description="Helical" evidence="11">
    <location>
        <begin position="1027"/>
        <end position="1054"/>
    </location>
</feature>
<dbReference type="GO" id="GO:0016887">
    <property type="term" value="F:ATP hydrolysis activity"/>
    <property type="evidence" value="ECO:0007669"/>
    <property type="project" value="InterPro"/>
</dbReference>
<evidence type="ECO:0008006" key="16">
    <source>
        <dbReference type="Google" id="ProtNLM"/>
    </source>
</evidence>
<reference evidence="15" key="1">
    <citation type="journal article" date="2017" name="Genome Biol.">
        <title>Comparative genomics reveals high biological diversity and specific adaptations in the industrially and medically important fungal genus Aspergillus.</title>
        <authorList>
            <person name="de Vries R.P."/>
            <person name="Riley R."/>
            <person name="Wiebenga A."/>
            <person name="Aguilar-Osorio G."/>
            <person name="Amillis S."/>
            <person name="Uchima C.A."/>
            <person name="Anderluh G."/>
            <person name="Asadollahi M."/>
            <person name="Askin M."/>
            <person name="Barry K."/>
            <person name="Battaglia E."/>
            <person name="Bayram O."/>
            <person name="Benocci T."/>
            <person name="Braus-Stromeyer S.A."/>
            <person name="Caldana C."/>
            <person name="Canovas D."/>
            <person name="Cerqueira G.C."/>
            <person name="Chen F."/>
            <person name="Chen W."/>
            <person name="Choi C."/>
            <person name="Clum A."/>
            <person name="Dos Santos R.A."/>
            <person name="Damasio A.R."/>
            <person name="Diallinas G."/>
            <person name="Emri T."/>
            <person name="Fekete E."/>
            <person name="Flipphi M."/>
            <person name="Freyberg S."/>
            <person name="Gallo A."/>
            <person name="Gournas C."/>
            <person name="Habgood R."/>
            <person name="Hainaut M."/>
            <person name="Harispe M.L."/>
            <person name="Henrissat B."/>
            <person name="Hilden K.S."/>
            <person name="Hope R."/>
            <person name="Hossain A."/>
            <person name="Karabika E."/>
            <person name="Karaffa L."/>
            <person name="Karanyi Z."/>
            <person name="Krasevec N."/>
            <person name="Kuo A."/>
            <person name="Kusch H."/>
            <person name="LaButti K."/>
            <person name="Lagendijk E.L."/>
            <person name="Lapidus A."/>
            <person name="Levasseur A."/>
            <person name="Lindquist E."/>
            <person name="Lipzen A."/>
            <person name="Logrieco A.F."/>
            <person name="MacCabe A."/>
            <person name="Maekelae M.R."/>
            <person name="Malavazi I."/>
            <person name="Melin P."/>
            <person name="Meyer V."/>
            <person name="Mielnichuk N."/>
            <person name="Miskei M."/>
            <person name="Molnar A.P."/>
            <person name="Mule G."/>
            <person name="Ngan C.Y."/>
            <person name="Orejas M."/>
            <person name="Orosz E."/>
            <person name="Ouedraogo J.P."/>
            <person name="Overkamp K.M."/>
            <person name="Park H.-S."/>
            <person name="Perrone G."/>
            <person name="Piumi F."/>
            <person name="Punt P.J."/>
            <person name="Ram A.F."/>
            <person name="Ramon A."/>
            <person name="Rauscher S."/>
            <person name="Record E."/>
            <person name="Riano-Pachon D.M."/>
            <person name="Robert V."/>
            <person name="Roehrig J."/>
            <person name="Ruller R."/>
            <person name="Salamov A."/>
            <person name="Salih N.S."/>
            <person name="Samson R.A."/>
            <person name="Sandor E."/>
            <person name="Sanguinetti M."/>
            <person name="Schuetze T."/>
            <person name="Sepcic K."/>
            <person name="Shelest E."/>
            <person name="Sherlock G."/>
            <person name="Sophianopoulou V."/>
            <person name="Squina F.M."/>
            <person name="Sun H."/>
            <person name="Susca A."/>
            <person name="Todd R.B."/>
            <person name="Tsang A."/>
            <person name="Unkles S.E."/>
            <person name="van de Wiele N."/>
            <person name="van Rossen-Uffink D."/>
            <person name="Oliveira J.V."/>
            <person name="Vesth T.C."/>
            <person name="Visser J."/>
            <person name="Yu J.-H."/>
            <person name="Zhou M."/>
            <person name="Andersen M.R."/>
            <person name="Archer D.B."/>
            <person name="Baker S.E."/>
            <person name="Benoit I."/>
            <person name="Brakhage A.A."/>
            <person name="Braus G.H."/>
            <person name="Fischer R."/>
            <person name="Frisvad J.C."/>
            <person name="Goldman G.H."/>
            <person name="Houbraken J."/>
            <person name="Oakley B."/>
            <person name="Pocsi I."/>
            <person name="Scazzocchio C."/>
            <person name="Seiboth B."/>
            <person name="vanKuyk P.A."/>
            <person name="Wortman J."/>
            <person name="Dyer P.S."/>
            <person name="Grigoriev I.V."/>
        </authorList>
    </citation>
    <scope>NUCLEOTIDE SEQUENCE [LARGE SCALE GENOMIC DNA]</scope>
    <source>
        <strain evidence="15">CBS 506.65</strain>
    </source>
</reference>
<accession>A0A1L9SBF4</accession>
<dbReference type="InterPro" id="IPR003439">
    <property type="entry name" value="ABC_transporter-like_ATP-bd"/>
</dbReference>
<dbReference type="SUPFAM" id="SSF52540">
    <property type="entry name" value="P-loop containing nucleoside triphosphate hydrolases"/>
    <property type="match status" value="2"/>
</dbReference>
<gene>
    <name evidence="14" type="ORF">ASPZODRAFT_135308</name>
</gene>
<feature type="transmembrane region" description="Helical" evidence="11">
    <location>
        <begin position="38"/>
        <end position="56"/>
    </location>
</feature>
<dbReference type="InterPro" id="IPR050173">
    <property type="entry name" value="ABC_transporter_C-like"/>
</dbReference>
<feature type="transmembrane region" description="Helical" evidence="11">
    <location>
        <begin position="902"/>
        <end position="924"/>
    </location>
</feature>
<evidence type="ECO:0000259" key="13">
    <source>
        <dbReference type="PROSITE" id="PS50929"/>
    </source>
</evidence>
<feature type="domain" description="ABC transporter" evidence="12">
    <location>
        <begin position="1217"/>
        <end position="1448"/>
    </location>
</feature>
<dbReference type="Gene3D" id="3.40.50.300">
    <property type="entry name" value="P-loop containing nucleotide triphosphate hydrolases"/>
    <property type="match status" value="2"/>
</dbReference>
<evidence type="ECO:0000256" key="11">
    <source>
        <dbReference type="SAM" id="Phobius"/>
    </source>
</evidence>
<feature type="transmembrane region" description="Helical" evidence="11">
    <location>
        <begin position="105"/>
        <end position="123"/>
    </location>
</feature>
<feature type="transmembrane region" description="Helical" evidence="11">
    <location>
        <begin position="1126"/>
        <end position="1147"/>
    </location>
</feature>
<dbReference type="RefSeq" id="XP_022579004.1">
    <property type="nucleotide sequence ID" value="XM_022723761.1"/>
</dbReference>
<comment type="subcellular location">
    <subcellularLocation>
        <location evidence="1">Cell membrane</location>
        <topology evidence="1">Multi-pass membrane protein</topology>
    </subcellularLocation>
</comment>
<keyword evidence="15" id="KW-1185">Reference proteome</keyword>
<evidence type="ECO:0000256" key="4">
    <source>
        <dbReference type="ARBA" id="ARBA00022475"/>
    </source>
</evidence>
<dbReference type="FunFam" id="1.20.1560.10:FF:000055">
    <property type="entry name" value="ABC multidrug transporter (Eurofung)"/>
    <property type="match status" value="1"/>
</dbReference>
<dbReference type="EMBL" id="KV878348">
    <property type="protein sequence ID" value="OJJ44494.1"/>
    <property type="molecule type" value="Genomic_DNA"/>
</dbReference>
<dbReference type="Proteomes" id="UP000184188">
    <property type="component" value="Unassembled WGS sequence"/>
</dbReference>
<dbReference type="STRING" id="1073090.A0A1L9SBF4"/>
<dbReference type="CDD" id="cd03244">
    <property type="entry name" value="ABCC_MRP_domain2"/>
    <property type="match status" value="1"/>
</dbReference>
<dbReference type="InterPro" id="IPR027417">
    <property type="entry name" value="P-loop_NTPase"/>
</dbReference>
<dbReference type="InterPro" id="IPR011527">
    <property type="entry name" value="ABC1_TM_dom"/>
</dbReference>
<dbReference type="VEuPathDB" id="FungiDB:ASPZODRAFT_135308"/>
<keyword evidence="10" id="KW-0325">Glycoprotein</keyword>
<dbReference type="CDD" id="cd18580">
    <property type="entry name" value="ABC_6TM_ABCC_D2"/>
    <property type="match status" value="1"/>
</dbReference>
<dbReference type="InterPro" id="IPR036640">
    <property type="entry name" value="ABC1_TM_sf"/>
</dbReference>
<evidence type="ECO:0000256" key="10">
    <source>
        <dbReference type="ARBA" id="ARBA00023180"/>
    </source>
</evidence>
<dbReference type="InterPro" id="IPR003593">
    <property type="entry name" value="AAA+_ATPase"/>
</dbReference>
<name>A0A1L9SBF4_9EURO</name>
<dbReference type="SUPFAM" id="SSF90123">
    <property type="entry name" value="ABC transporter transmembrane region"/>
    <property type="match status" value="2"/>
</dbReference>
<evidence type="ECO:0000313" key="14">
    <source>
        <dbReference type="EMBL" id="OJJ44494.1"/>
    </source>
</evidence>
<dbReference type="PROSITE" id="PS00211">
    <property type="entry name" value="ABC_TRANSPORTER_1"/>
    <property type="match status" value="1"/>
</dbReference>
<feature type="transmembrane region" description="Helical" evidence="11">
    <location>
        <begin position="403"/>
        <end position="428"/>
    </location>
</feature>
<evidence type="ECO:0000256" key="1">
    <source>
        <dbReference type="ARBA" id="ARBA00004651"/>
    </source>
</evidence>
<keyword evidence="3" id="KW-0813">Transport</keyword>
<dbReference type="FunFam" id="1.20.1560.10:FF:000066">
    <property type="entry name" value="ABC multidrug transporter (Eurofung)"/>
    <property type="match status" value="1"/>
</dbReference>
<dbReference type="InterPro" id="IPR056227">
    <property type="entry name" value="TMD0_ABC"/>
</dbReference>
<dbReference type="OrthoDB" id="6500128at2759"/>
<dbReference type="Pfam" id="PF00664">
    <property type="entry name" value="ABC_membrane"/>
    <property type="match status" value="1"/>
</dbReference>
<keyword evidence="7" id="KW-0067">ATP-binding</keyword>
<feature type="transmembrane region" description="Helical" evidence="11">
    <location>
        <begin position="494"/>
        <end position="518"/>
    </location>
</feature>
<keyword evidence="8 11" id="KW-1133">Transmembrane helix</keyword>
<proteinExistence type="inferred from homology"/>
<sequence length="1454" mass="159555">MFSAASPCSAAVEDVFGPVVAGSCLDGFDFTLLFEETILTILPLAIAFVLAVVRLIALHQEAVKIKHSYHVPCKMLAYLAYMALQVVLLSWWARPNVAQTQASLATTALSLVAFGPFIWLSYWEHKRSLRPSTLLTVYLGLSTLLDLTRVRTLFFFAAGRNIAFVFLASYCVKIMLLGLELTEKGDLVLDDGKTCGPEDTAGAYQRALFLWLNRLFARSYRSQLSLETLPKIDHDILSASNPDGLRGRWAGANKSHRLALLWTFVMHYKWTVLAPVLPRLAYTGFTFSQPFLINKVLTFTSRSSDEKSANVAYGLIGAYAIVYIGAAISLTLYEHKVYRTLTKFRGSLVTLIYEKALLLNSLSGAWTAESITLMSADIDRLGLCAQDVHELYASTLDVALCIWLLYIYLGVGAAAAAGFNAICLFASFPVATVAGKAQVPWLDAIEARLTATAQALGNIKPIRMTGLAAGVSSTLRCLRAMEISAARRYRICNIFLSIGYFLSYAFTPVFGFGTYVLVTKANDSGALTEETAFAALAIFQLLNKPTVMVVDAIEHLQTVIECFTRIQSYLTRTEQAAYRTITSNQAALEAVTEQGIELKPSRSRSTMDNAPHVAAAMSRLTLRYSAEQRPVLEDISLELPRFQTTMIVGPVGCGKSSLLKLLLGQVPPPEGQLYTHFSRAAYCAQQPWVFKATLRENIVGMSSPWDETWYRQVLQACALVSDMNDLPQGDQTGAGMRGGSLSGGQRIRMSLARALYSREPVLILDDVLTGLDSVTQQSISAAVFGPEGLVKRCRSTVIMATSSVDQVRFADRVIVLGKGRVTHNVPVKDFSSISDELQRLDDSESAHAPAIKRDDLDVTLSELGIPANDEEAAEAADASRQTGDFKAYAFYGRVAGLKSVSIWLFFTTVFMFGLNFPSVWLQWWVDANQRNPNERLGYWLGGFAGLACLAIVANIISDCTLQLFIVPKTSARFHELLMSTTMRACTAFLTTTHEGSILNRFSQDLELIDSDLPGALDKTMFSILQTVFTTVLIFTGSGYLAIALPASLLVVYGIQHYYLRTSRQLRHVDIEAREPLFASFLDTVTSVDSIRAYGWGEQYKQRNQDALNTSQSPYYLMWTIQRWLNLVLNLFVAGLAVLLVAIATNIYGGSTSFLGVALSNIVNFGTTIQLLVTDWTELETSICAVNRIRTYVSDTKPEPTRNDEASPPLNWPTEGVIALEGVTASYPSAGRPVLRNISLKISPGEKVAICGRTGSGKSTLMSTLLRMVDLDAGTITIDGIDIASVPRETTRRRLTTMPQDTFFTTGTVRQNLDPFEIAADELLMTVVADLGLREVLDEAGGLHAEMNNDGLSSGQQQLFCLARAIIRGGPILLLDEATSSVDSVTSDLMQQALHKTFANKTVISIAHRLETVVDFDRIIVLDKGEIVESGSPKELLAKSDSAFKRLFDSRSGHV</sequence>